<gene>
    <name evidence="1" type="ORF">N7496_000079</name>
</gene>
<dbReference type="RefSeq" id="XP_056559739.1">
    <property type="nucleotide sequence ID" value="XM_056693010.1"/>
</dbReference>
<keyword evidence="2" id="KW-1185">Reference proteome</keyword>
<dbReference type="EMBL" id="JAPZBS010000001">
    <property type="protein sequence ID" value="KAJ5389011.1"/>
    <property type="molecule type" value="Genomic_DNA"/>
</dbReference>
<dbReference type="Gene3D" id="1.25.40.10">
    <property type="entry name" value="Tetratricopeptide repeat domain"/>
    <property type="match status" value="1"/>
</dbReference>
<evidence type="ECO:0000313" key="2">
    <source>
        <dbReference type="Proteomes" id="UP001147782"/>
    </source>
</evidence>
<name>A0A9W9VTE4_9EURO</name>
<reference evidence="1" key="1">
    <citation type="submission" date="2022-11" db="EMBL/GenBank/DDBJ databases">
        <authorList>
            <person name="Petersen C."/>
        </authorList>
    </citation>
    <scope>NUCLEOTIDE SEQUENCE</scope>
    <source>
        <strain evidence="1">IBT 29864</strain>
    </source>
</reference>
<dbReference type="AlphaFoldDB" id="A0A9W9VTE4"/>
<dbReference type="GeneID" id="81432187"/>
<evidence type="ECO:0000313" key="1">
    <source>
        <dbReference type="EMBL" id="KAJ5389011.1"/>
    </source>
</evidence>
<comment type="caution">
    <text evidence="1">The sequence shown here is derived from an EMBL/GenBank/DDBJ whole genome shotgun (WGS) entry which is preliminary data.</text>
</comment>
<dbReference type="SUPFAM" id="SSF48452">
    <property type="entry name" value="TPR-like"/>
    <property type="match status" value="1"/>
</dbReference>
<sequence length="277" mass="31318">MEEQDDYVHLARVAEEFWARKNYKSALACYTIARLAFVKIYPERPADTDLLGLKDGAARCFEHLSDLSDPTDFSKFSNLKECIKLDFEVLSEKEKFLDSTDEELLILRETLADNNTKLGNHEAALSLLRTNLKILECREYGLEHEWTLQTSYRVGVELSSLGEHQQALILLENTLFVMTTNDFPQEQQEMVREAIYGAQESTTKAVANEARKDAIPSNQYSSTTDLKPRTPSEHQKVILDALQPTSATSDETAMTPLLSEKKESSQRLVGGPFVATF</sequence>
<dbReference type="InterPro" id="IPR011990">
    <property type="entry name" value="TPR-like_helical_dom_sf"/>
</dbReference>
<dbReference type="Proteomes" id="UP001147782">
    <property type="component" value="Unassembled WGS sequence"/>
</dbReference>
<protein>
    <submittedName>
        <fullName evidence="1">Uncharacterized protein</fullName>
    </submittedName>
</protein>
<accession>A0A9W9VTE4</accession>
<proteinExistence type="predicted"/>
<reference evidence="1" key="2">
    <citation type="journal article" date="2023" name="IMA Fungus">
        <title>Comparative genomic study of the Penicillium genus elucidates a diverse pangenome and 15 lateral gene transfer events.</title>
        <authorList>
            <person name="Petersen C."/>
            <person name="Sorensen T."/>
            <person name="Nielsen M.R."/>
            <person name="Sondergaard T.E."/>
            <person name="Sorensen J.L."/>
            <person name="Fitzpatrick D.A."/>
            <person name="Frisvad J.C."/>
            <person name="Nielsen K.L."/>
        </authorList>
    </citation>
    <scope>NUCLEOTIDE SEQUENCE</scope>
    <source>
        <strain evidence="1">IBT 29864</strain>
    </source>
</reference>
<organism evidence="1 2">
    <name type="scientific">Penicillium cataractarum</name>
    <dbReference type="NCBI Taxonomy" id="2100454"/>
    <lineage>
        <taxon>Eukaryota</taxon>
        <taxon>Fungi</taxon>
        <taxon>Dikarya</taxon>
        <taxon>Ascomycota</taxon>
        <taxon>Pezizomycotina</taxon>
        <taxon>Eurotiomycetes</taxon>
        <taxon>Eurotiomycetidae</taxon>
        <taxon>Eurotiales</taxon>
        <taxon>Aspergillaceae</taxon>
        <taxon>Penicillium</taxon>
    </lineage>
</organism>